<dbReference type="InterPro" id="IPR011322">
    <property type="entry name" value="N-reg_PII-like_a/b"/>
</dbReference>
<protein>
    <submittedName>
        <fullName evidence="2">PII-like signaling protein</fullName>
    </submittedName>
</protein>
<dbReference type="Gene3D" id="3.30.70.120">
    <property type="match status" value="1"/>
</dbReference>
<dbReference type="Pfam" id="PF02641">
    <property type="entry name" value="DUF190"/>
    <property type="match status" value="1"/>
</dbReference>
<keyword evidence="3" id="KW-1185">Reference proteome</keyword>
<gene>
    <name evidence="2" type="ORF">SAMN06295933_1438</name>
</gene>
<dbReference type="RefSeq" id="WP_085100426.1">
    <property type="nucleotide sequence ID" value="NZ_FWZU01000002.1"/>
</dbReference>
<accession>A0A1X7CYK2</accession>
<dbReference type="STRING" id="1519643.SAMN06295933_1438"/>
<evidence type="ECO:0000313" key="3">
    <source>
        <dbReference type="Proteomes" id="UP000192906"/>
    </source>
</evidence>
<dbReference type="InterPro" id="IPR003793">
    <property type="entry name" value="UPF0166"/>
</dbReference>
<proteinExistence type="inferred from homology"/>
<comment type="similarity">
    <text evidence="1">Belongs to the UPF0166 family.</text>
</comment>
<dbReference type="SUPFAM" id="SSF54913">
    <property type="entry name" value="GlnB-like"/>
    <property type="match status" value="1"/>
</dbReference>
<evidence type="ECO:0000313" key="2">
    <source>
        <dbReference type="EMBL" id="SMF05483.1"/>
    </source>
</evidence>
<dbReference type="Proteomes" id="UP000192906">
    <property type="component" value="Unassembled WGS sequence"/>
</dbReference>
<reference evidence="3" key="1">
    <citation type="submission" date="2017-04" db="EMBL/GenBank/DDBJ databases">
        <authorList>
            <person name="Varghese N."/>
            <person name="Submissions S."/>
        </authorList>
    </citation>
    <scope>NUCLEOTIDE SEQUENCE [LARGE SCALE GENOMIC DNA]</scope>
    <source>
        <strain evidence="3">K3S</strain>
    </source>
</reference>
<sequence>MKGYFVTFFTQQNREHEGIPLATWIIEKAQKLGVGGATLFSGKEGFGHDGRFHSENLFDLEDTPLQVAIALSAEECDRLLDCINKNNLRVFYTKSEIEFGFTSES</sequence>
<dbReference type="PANTHER" id="PTHR35983:SF1">
    <property type="entry name" value="UPF0166 PROTEIN TM_0021"/>
    <property type="match status" value="1"/>
</dbReference>
<dbReference type="OrthoDB" id="5339790at2"/>
<organism evidence="2 3">
    <name type="scientific">Desulfovibrio gilichinskyi</name>
    <dbReference type="NCBI Taxonomy" id="1519643"/>
    <lineage>
        <taxon>Bacteria</taxon>
        <taxon>Pseudomonadati</taxon>
        <taxon>Thermodesulfobacteriota</taxon>
        <taxon>Desulfovibrionia</taxon>
        <taxon>Desulfovibrionales</taxon>
        <taxon>Desulfovibrionaceae</taxon>
        <taxon>Desulfovibrio</taxon>
    </lineage>
</organism>
<evidence type="ECO:0000256" key="1">
    <source>
        <dbReference type="ARBA" id="ARBA00010554"/>
    </source>
</evidence>
<name>A0A1X7CYK2_9BACT</name>
<dbReference type="AlphaFoldDB" id="A0A1X7CYK2"/>
<dbReference type="EMBL" id="FWZU01000002">
    <property type="protein sequence ID" value="SMF05483.1"/>
    <property type="molecule type" value="Genomic_DNA"/>
</dbReference>
<dbReference type="InterPro" id="IPR015867">
    <property type="entry name" value="N-reg_PII/ATP_PRibTrfase_C"/>
</dbReference>
<dbReference type="PANTHER" id="PTHR35983">
    <property type="entry name" value="UPF0166 PROTEIN TM_0021"/>
    <property type="match status" value="1"/>
</dbReference>